<sequence length="131" mass="14417">MTIVLIPSTGELPDVFTSVVQQLDQPKIFAAQGSLATQIKECEKFLDKHELRHSVVFACRGTGAFVAQAIKQASPNRVAGIVALGYPHAALKLPSFVFREKKLVPQHIPVVHVADEAQMLEVLAREDFRQS</sequence>
<keyword evidence="2" id="KW-1185">Reference proteome</keyword>
<organism evidence="1 2">
    <name type="scientific">Corynebacterium felinum</name>
    <dbReference type="NCBI Taxonomy" id="131318"/>
    <lineage>
        <taxon>Bacteria</taxon>
        <taxon>Bacillati</taxon>
        <taxon>Actinomycetota</taxon>
        <taxon>Actinomycetes</taxon>
        <taxon>Mycobacteriales</taxon>
        <taxon>Corynebacteriaceae</taxon>
        <taxon>Corynebacterium</taxon>
    </lineage>
</organism>
<comment type="caution">
    <text evidence="1">The sequence shown here is derived from an EMBL/GenBank/DDBJ whole genome shotgun (WGS) entry which is preliminary data.</text>
</comment>
<dbReference type="Proteomes" id="UP001183619">
    <property type="component" value="Unassembled WGS sequence"/>
</dbReference>
<accession>A0ABU2B5I1</accession>
<dbReference type="InterPro" id="IPR029058">
    <property type="entry name" value="AB_hydrolase_fold"/>
</dbReference>
<protein>
    <submittedName>
        <fullName evidence="1">Uncharacterized protein</fullName>
    </submittedName>
</protein>
<evidence type="ECO:0000313" key="1">
    <source>
        <dbReference type="EMBL" id="MDR7353881.1"/>
    </source>
</evidence>
<name>A0ABU2B5I1_9CORY</name>
<gene>
    <name evidence="1" type="ORF">J2S37_000419</name>
</gene>
<dbReference type="RefSeq" id="WP_277103810.1">
    <property type="nucleotide sequence ID" value="NZ_BAAAJS010000014.1"/>
</dbReference>
<evidence type="ECO:0000313" key="2">
    <source>
        <dbReference type="Proteomes" id="UP001183619"/>
    </source>
</evidence>
<proteinExistence type="predicted"/>
<dbReference type="SUPFAM" id="SSF53474">
    <property type="entry name" value="alpha/beta-Hydrolases"/>
    <property type="match status" value="1"/>
</dbReference>
<dbReference type="EMBL" id="JAVDYF010000001">
    <property type="protein sequence ID" value="MDR7353881.1"/>
    <property type="molecule type" value="Genomic_DNA"/>
</dbReference>
<reference evidence="1 2" key="1">
    <citation type="submission" date="2023-07" db="EMBL/GenBank/DDBJ databases">
        <title>Sequencing the genomes of 1000 actinobacteria strains.</title>
        <authorList>
            <person name="Klenk H.-P."/>
        </authorList>
    </citation>
    <scope>NUCLEOTIDE SEQUENCE [LARGE SCALE GENOMIC DNA]</scope>
    <source>
        <strain evidence="1 2">DSM 44508</strain>
    </source>
</reference>